<feature type="region of interest" description="Disordered" evidence="3">
    <location>
        <begin position="35"/>
        <end position="59"/>
    </location>
</feature>
<organism evidence="5 6">
    <name type="scientific">Polyangium fumosum</name>
    <dbReference type="NCBI Taxonomy" id="889272"/>
    <lineage>
        <taxon>Bacteria</taxon>
        <taxon>Pseudomonadati</taxon>
        <taxon>Myxococcota</taxon>
        <taxon>Polyangia</taxon>
        <taxon>Polyangiales</taxon>
        <taxon>Polyangiaceae</taxon>
        <taxon>Polyangium</taxon>
    </lineage>
</organism>
<evidence type="ECO:0000313" key="6">
    <source>
        <dbReference type="Proteomes" id="UP000309215"/>
    </source>
</evidence>
<evidence type="ECO:0000256" key="3">
    <source>
        <dbReference type="SAM" id="MobiDB-lite"/>
    </source>
</evidence>
<sequence length="162" mass="17644">MANVTCSAIVTAKRTVQNLRITLGAARKMAALRRPKLHASARVPRSQGAGTMSDPRIEPTMVKAPHGARTMEIEWADGHKSVLPHEILRGYCPCAVCQGHGGTIHFVPGGDLSLRDIQQVGNYALQFTWGDQHDTGIYSFRYLRSLCQCDACKPTFSPGSVP</sequence>
<dbReference type="InterPro" id="IPR038492">
    <property type="entry name" value="GBBH-like_N_sf"/>
</dbReference>
<evidence type="ECO:0000256" key="2">
    <source>
        <dbReference type="ARBA" id="ARBA00023004"/>
    </source>
</evidence>
<dbReference type="Proteomes" id="UP000309215">
    <property type="component" value="Unassembled WGS sequence"/>
</dbReference>
<keyword evidence="2" id="KW-0408">Iron</keyword>
<dbReference type="Pfam" id="PF06155">
    <property type="entry name" value="GBBH-like_N"/>
    <property type="match status" value="1"/>
</dbReference>
<dbReference type="OrthoDB" id="9794178at2"/>
<name>A0A4U1JL78_9BACT</name>
<evidence type="ECO:0000256" key="1">
    <source>
        <dbReference type="ARBA" id="ARBA00022723"/>
    </source>
</evidence>
<keyword evidence="1" id="KW-0479">Metal-binding</keyword>
<evidence type="ECO:0000259" key="4">
    <source>
        <dbReference type="Pfam" id="PF06155"/>
    </source>
</evidence>
<dbReference type="EMBL" id="SSMQ01000002">
    <property type="protein sequence ID" value="TKD12693.1"/>
    <property type="molecule type" value="Genomic_DNA"/>
</dbReference>
<dbReference type="Gene3D" id="3.30.2020.30">
    <property type="match status" value="1"/>
</dbReference>
<dbReference type="AlphaFoldDB" id="A0A4U1JL78"/>
<comment type="caution">
    <text evidence="5">The sequence shown here is derived from an EMBL/GenBank/DDBJ whole genome shotgun (WGS) entry which is preliminary data.</text>
</comment>
<accession>A0A4U1JL78</accession>
<dbReference type="GO" id="GO:0046872">
    <property type="term" value="F:metal ion binding"/>
    <property type="evidence" value="ECO:0007669"/>
    <property type="project" value="UniProtKB-KW"/>
</dbReference>
<feature type="domain" description="Gamma-butyrobetaine hydroxylase-like N-terminal" evidence="4">
    <location>
        <begin position="67"/>
        <end position="144"/>
    </location>
</feature>
<reference evidence="5 6" key="1">
    <citation type="submission" date="2019-04" db="EMBL/GenBank/DDBJ databases">
        <authorList>
            <person name="Li Y."/>
            <person name="Wang J."/>
        </authorList>
    </citation>
    <scope>NUCLEOTIDE SEQUENCE [LARGE SCALE GENOMIC DNA]</scope>
    <source>
        <strain evidence="5 6">DSM 14668</strain>
    </source>
</reference>
<gene>
    <name evidence="5" type="ORF">E8A74_02780</name>
</gene>
<proteinExistence type="predicted"/>
<dbReference type="InterPro" id="IPR010376">
    <property type="entry name" value="GBBH-like_N"/>
</dbReference>
<keyword evidence="6" id="KW-1185">Reference proteome</keyword>
<evidence type="ECO:0000313" key="5">
    <source>
        <dbReference type="EMBL" id="TKD12693.1"/>
    </source>
</evidence>
<protein>
    <submittedName>
        <fullName evidence="5">DUF971 domain-containing protein</fullName>
    </submittedName>
</protein>
<dbReference type="PANTHER" id="PTHR35303">
    <property type="entry name" value="OS02G0197800 PROTEIN"/>
    <property type="match status" value="1"/>
</dbReference>